<evidence type="ECO:0000256" key="1">
    <source>
        <dbReference type="SAM" id="MobiDB-lite"/>
    </source>
</evidence>
<gene>
    <name evidence="2" type="ORF">ACFQ3C_01105</name>
</gene>
<comment type="caution">
    <text evidence="2">The sequence shown here is derived from an EMBL/GenBank/DDBJ whole genome shotgun (WGS) entry which is preliminary data.</text>
</comment>
<evidence type="ECO:0008006" key="4">
    <source>
        <dbReference type="Google" id="ProtNLM"/>
    </source>
</evidence>
<protein>
    <recommendedName>
        <fullName evidence="4">Sulfotransferase family protein</fullName>
    </recommendedName>
</protein>
<feature type="compositionally biased region" description="Basic and acidic residues" evidence="1">
    <location>
        <begin position="297"/>
        <end position="312"/>
    </location>
</feature>
<reference evidence="3" key="1">
    <citation type="journal article" date="2019" name="Int. J. Syst. Evol. Microbiol.">
        <title>The Global Catalogue of Microorganisms (GCM) 10K type strain sequencing project: providing services to taxonomists for standard genome sequencing and annotation.</title>
        <authorList>
            <consortium name="The Broad Institute Genomics Platform"/>
            <consortium name="The Broad Institute Genome Sequencing Center for Infectious Disease"/>
            <person name="Wu L."/>
            <person name="Ma J."/>
        </authorList>
    </citation>
    <scope>NUCLEOTIDE SEQUENCE [LARGE SCALE GENOMIC DNA]</scope>
    <source>
        <strain evidence="3">CCUG 55328</strain>
    </source>
</reference>
<name>A0ABW3TC88_9RHOB</name>
<keyword evidence="3" id="KW-1185">Reference proteome</keyword>
<evidence type="ECO:0000313" key="3">
    <source>
        <dbReference type="Proteomes" id="UP001597151"/>
    </source>
</evidence>
<feature type="region of interest" description="Disordered" evidence="1">
    <location>
        <begin position="280"/>
        <end position="312"/>
    </location>
</feature>
<proteinExistence type="predicted"/>
<sequence length="312" mass="34813">MDIVLHIGAHRTASTSFQAYLRANADALEELAVCFWGPKRTRGGLFSGIVPVNGSPRLERQARMAKGRIGLQLERARLNGMRQLIVTDENIIGASRRNLRDTTLYRGAGVRMAQHAAAFGGRITRAVVSIRCLDSYWSSALAYGIGRGHQLPDAAHLEAIVQQKRSWRDVITDLACAMPGVELLVLPHETYGGMPERRLEIMTAATWAAPTRQHRLWLNQAPDMAQLRKYLALRGEDPVRLGPDEGRYEPFTATQRARLRETYQDDLFWLASGADGLAKLMTEKTRDQTGTSPQRDPLTRGQDDDQQEGRVA</sequence>
<organism evidence="2 3">
    <name type="scientific">Seohaeicola saemankumensis</name>
    <dbReference type="NCBI Taxonomy" id="481181"/>
    <lineage>
        <taxon>Bacteria</taxon>
        <taxon>Pseudomonadati</taxon>
        <taxon>Pseudomonadota</taxon>
        <taxon>Alphaproteobacteria</taxon>
        <taxon>Rhodobacterales</taxon>
        <taxon>Roseobacteraceae</taxon>
        <taxon>Seohaeicola</taxon>
    </lineage>
</organism>
<dbReference type="RefSeq" id="WP_380788366.1">
    <property type="nucleotide sequence ID" value="NZ_JBHTKR010000001.1"/>
</dbReference>
<dbReference type="Proteomes" id="UP001597151">
    <property type="component" value="Unassembled WGS sequence"/>
</dbReference>
<dbReference type="EMBL" id="JBHTKR010000001">
    <property type="protein sequence ID" value="MFD1193265.1"/>
    <property type="molecule type" value="Genomic_DNA"/>
</dbReference>
<accession>A0ABW3TC88</accession>
<evidence type="ECO:0000313" key="2">
    <source>
        <dbReference type="EMBL" id="MFD1193265.1"/>
    </source>
</evidence>